<evidence type="ECO:0000256" key="3">
    <source>
        <dbReference type="ARBA" id="ARBA00023004"/>
    </source>
</evidence>
<dbReference type="InterPro" id="IPR052371">
    <property type="entry name" value="BFD-associated_ferredoxin"/>
</dbReference>
<keyword evidence="1" id="KW-0001">2Fe-2S</keyword>
<protein>
    <submittedName>
        <fullName evidence="6">(2Fe-2S)-binding protein</fullName>
    </submittedName>
</protein>
<evidence type="ECO:0000256" key="1">
    <source>
        <dbReference type="ARBA" id="ARBA00022714"/>
    </source>
</evidence>
<dbReference type="EMBL" id="JAHOPB010000002">
    <property type="protein sequence ID" value="MBU8876132.1"/>
    <property type="molecule type" value="Genomic_DNA"/>
</dbReference>
<name>A0ABS6INF1_9HYPH</name>
<dbReference type="RefSeq" id="WP_216964680.1">
    <property type="nucleotide sequence ID" value="NZ_JAHOPB010000002.1"/>
</dbReference>
<evidence type="ECO:0000256" key="2">
    <source>
        <dbReference type="ARBA" id="ARBA00022723"/>
    </source>
</evidence>
<keyword evidence="2" id="KW-0479">Metal-binding</keyword>
<dbReference type="PANTHER" id="PTHR37424:SF1">
    <property type="entry name" value="BACTERIOFERRITIN-ASSOCIATED FERREDOXIN"/>
    <property type="match status" value="1"/>
</dbReference>
<feature type="domain" description="BFD-like [2Fe-2S]-binding" evidence="5">
    <location>
        <begin position="2"/>
        <end position="47"/>
    </location>
</feature>
<keyword evidence="4" id="KW-0411">Iron-sulfur</keyword>
<gene>
    <name evidence="6" type="ORF">KQ910_20335</name>
</gene>
<keyword evidence="3" id="KW-0408">Iron</keyword>
<dbReference type="Pfam" id="PF04324">
    <property type="entry name" value="Fer2_BFD"/>
    <property type="match status" value="1"/>
</dbReference>
<sequence length="67" mass="7282">MYICICKAIREREVDAAVRAGARRPADVFRACGKSPQCGSCACDMRERIAHTIARESTAPQTLLAAD</sequence>
<keyword evidence="7" id="KW-1185">Reference proteome</keyword>
<evidence type="ECO:0000259" key="5">
    <source>
        <dbReference type="Pfam" id="PF04324"/>
    </source>
</evidence>
<dbReference type="InterPro" id="IPR007419">
    <property type="entry name" value="BFD-like_2Fe2S-bd_dom"/>
</dbReference>
<organism evidence="6 7">
    <name type="scientific">Reyranella humidisoli</name>
    <dbReference type="NCBI Taxonomy" id="2849149"/>
    <lineage>
        <taxon>Bacteria</taxon>
        <taxon>Pseudomonadati</taxon>
        <taxon>Pseudomonadota</taxon>
        <taxon>Alphaproteobacteria</taxon>
        <taxon>Hyphomicrobiales</taxon>
        <taxon>Reyranellaceae</taxon>
        <taxon>Reyranella</taxon>
    </lineage>
</organism>
<proteinExistence type="predicted"/>
<evidence type="ECO:0000313" key="7">
    <source>
        <dbReference type="Proteomes" id="UP000727907"/>
    </source>
</evidence>
<accession>A0ABS6INF1</accession>
<dbReference type="PANTHER" id="PTHR37424">
    <property type="entry name" value="BACTERIOFERRITIN-ASSOCIATED FERREDOXIN"/>
    <property type="match status" value="1"/>
</dbReference>
<comment type="caution">
    <text evidence="6">The sequence shown here is derived from an EMBL/GenBank/DDBJ whole genome shotgun (WGS) entry which is preliminary data.</text>
</comment>
<dbReference type="Proteomes" id="UP000727907">
    <property type="component" value="Unassembled WGS sequence"/>
</dbReference>
<evidence type="ECO:0000256" key="4">
    <source>
        <dbReference type="ARBA" id="ARBA00023014"/>
    </source>
</evidence>
<reference evidence="6 7" key="1">
    <citation type="submission" date="2021-06" db="EMBL/GenBank/DDBJ databases">
        <authorList>
            <person name="Lee D.H."/>
        </authorList>
    </citation>
    <scope>NUCLEOTIDE SEQUENCE [LARGE SCALE GENOMIC DNA]</scope>
    <source>
        <strain evidence="6 7">MMS21-HV4-11</strain>
    </source>
</reference>
<evidence type="ECO:0000313" key="6">
    <source>
        <dbReference type="EMBL" id="MBU8876132.1"/>
    </source>
</evidence>